<dbReference type="InterPro" id="IPR040398">
    <property type="entry name" value="Not1"/>
</dbReference>
<dbReference type="RefSeq" id="XP_064728353.1">
    <property type="nucleotide sequence ID" value="XM_064876089.1"/>
</dbReference>
<dbReference type="InterPro" id="IPR007196">
    <property type="entry name" value="CCR4-Not_Not1_C"/>
</dbReference>
<dbReference type="Gene3D" id="1.25.40.800">
    <property type="match status" value="1"/>
</dbReference>
<dbReference type="GeneID" id="90001132"/>
<feature type="compositionally biased region" description="Polar residues" evidence="6">
    <location>
        <begin position="65"/>
        <end position="112"/>
    </location>
</feature>
<dbReference type="InterPro" id="IPR038535">
    <property type="entry name" value="CNOT1_TTP_bind_sf"/>
</dbReference>
<evidence type="ECO:0000259" key="10">
    <source>
        <dbReference type="Pfam" id="PF16417"/>
    </source>
</evidence>
<feature type="region of interest" description="Disordered" evidence="6">
    <location>
        <begin position="1"/>
        <end position="129"/>
    </location>
</feature>
<evidence type="ECO:0000259" key="11">
    <source>
        <dbReference type="Pfam" id="PF16418"/>
    </source>
</evidence>
<feature type="domain" description="CCR4-NOT transcription complex subunit 1 TTP binding" evidence="10">
    <location>
        <begin position="779"/>
        <end position="932"/>
    </location>
</feature>
<dbReference type="Pfam" id="PF12842">
    <property type="entry name" value="DUF3819"/>
    <property type="match status" value="1"/>
</dbReference>
<reference evidence="12 13" key="1">
    <citation type="journal article" date="2023" name="Res Sq">
        <title>Genomic and morphological characterization of Knufia obscura isolated from the Mars 2020 spacecraft assembly facility.</title>
        <authorList>
            <person name="Chander A.M."/>
            <person name="Teixeira M.M."/>
            <person name="Singh N.K."/>
            <person name="Williams M.P."/>
            <person name="Parker C.W."/>
            <person name="Leo P."/>
            <person name="Stajich J.E."/>
            <person name="Torok T."/>
            <person name="Tighe S."/>
            <person name="Mason C.E."/>
            <person name="Venkateswaran K."/>
        </authorList>
    </citation>
    <scope>NUCLEOTIDE SEQUENCE [LARGE SCALE GENOMIC DNA]</scope>
    <source>
        <strain evidence="12 13">CCFEE 5817</strain>
    </source>
</reference>
<evidence type="ECO:0000256" key="5">
    <source>
        <dbReference type="ARBA" id="ARBA00023242"/>
    </source>
</evidence>
<keyword evidence="3" id="KW-0805">Transcription regulation</keyword>
<comment type="caution">
    <text evidence="12">The sequence shown here is derived from an EMBL/GenBank/DDBJ whole genome shotgun (WGS) entry which is preliminary data.</text>
</comment>
<evidence type="ECO:0000259" key="9">
    <source>
        <dbReference type="Pfam" id="PF16415"/>
    </source>
</evidence>
<dbReference type="CDD" id="cd20710">
    <property type="entry name" value="NOT1_connector"/>
    <property type="match status" value="1"/>
</dbReference>
<keyword evidence="13" id="KW-1185">Reference proteome</keyword>
<feature type="compositionally biased region" description="Low complexity" evidence="6">
    <location>
        <begin position="1"/>
        <end position="15"/>
    </location>
</feature>
<feature type="compositionally biased region" description="Low complexity" evidence="6">
    <location>
        <begin position="45"/>
        <end position="54"/>
    </location>
</feature>
<dbReference type="Pfam" id="PF16418">
    <property type="entry name" value="CNOT1_HEAT"/>
    <property type="match status" value="1"/>
</dbReference>
<dbReference type="EMBL" id="JAVHJV010000009">
    <property type="protein sequence ID" value="KAK5940263.1"/>
    <property type="molecule type" value="Genomic_DNA"/>
</dbReference>
<feature type="compositionally biased region" description="Polar residues" evidence="6">
    <location>
        <begin position="1499"/>
        <end position="1515"/>
    </location>
</feature>
<dbReference type="InterPro" id="IPR032191">
    <property type="entry name" value="CNOT1_CAF1_bind"/>
</dbReference>
<organism evidence="12 13">
    <name type="scientific">Knufia obscura</name>
    <dbReference type="NCBI Taxonomy" id="1635080"/>
    <lineage>
        <taxon>Eukaryota</taxon>
        <taxon>Fungi</taxon>
        <taxon>Dikarya</taxon>
        <taxon>Ascomycota</taxon>
        <taxon>Pezizomycotina</taxon>
        <taxon>Eurotiomycetes</taxon>
        <taxon>Chaetothyriomycetidae</taxon>
        <taxon>Chaetothyriales</taxon>
        <taxon>Trichomeriaceae</taxon>
        <taxon>Knufia</taxon>
    </lineage>
</organism>
<dbReference type="InterPro" id="IPR024557">
    <property type="entry name" value="CNOT1_dom_4"/>
</dbReference>
<keyword evidence="2" id="KW-0678">Repressor</keyword>
<evidence type="ECO:0000256" key="2">
    <source>
        <dbReference type="ARBA" id="ARBA00022491"/>
    </source>
</evidence>
<dbReference type="Gene3D" id="1.25.40.840">
    <property type="entry name" value="CCR4-NOT transcription complex subunit 1 TTP binding domain"/>
    <property type="match status" value="1"/>
</dbReference>
<comment type="subcellular location">
    <subcellularLocation>
        <location evidence="1">Nucleus</location>
    </subcellularLocation>
</comment>
<dbReference type="Pfam" id="PF04054">
    <property type="entry name" value="Not1"/>
    <property type="match status" value="1"/>
</dbReference>
<evidence type="ECO:0000313" key="13">
    <source>
        <dbReference type="Proteomes" id="UP001334248"/>
    </source>
</evidence>
<dbReference type="Pfam" id="PF16415">
    <property type="entry name" value="CNOT1_CAF1_bind"/>
    <property type="match status" value="1"/>
</dbReference>
<feature type="domain" description="CCR4-Not complex component Not1 C-terminal" evidence="7">
    <location>
        <begin position="1895"/>
        <end position="2241"/>
    </location>
</feature>
<feature type="domain" description="CCR4-NOT transcription complex subunit 1 CAF1-binding" evidence="9">
    <location>
        <begin position="986"/>
        <end position="1207"/>
    </location>
</feature>
<evidence type="ECO:0000256" key="6">
    <source>
        <dbReference type="SAM" id="MobiDB-lite"/>
    </source>
</evidence>
<evidence type="ECO:0000256" key="4">
    <source>
        <dbReference type="ARBA" id="ARBA00023163"/>
    </source>
</evidence>
<dbReference type="Proteomes" id="UP001334248">
    <property type="component" value="Unassembled WGS sequence"/>
</dbReference>
<dbReference type="InterPro" id="IPR032194">
    <property type="entry name" value="CNOT1_HEAT"/>
</dbReference>
<proteinExistence type="predicted"/>
<evidence type="ECO:0000256" key="1">
    <source>
        <dbReference type="ARBA" id="ARBA00004123"/>
    </source>
</evidence>
<feature type="domain" description="CCR4-NOT transcription complex subunit 1 HEAT repeat" evidence="11">
    <location>
        <begin position="590"/>
        <end position="738"/>
    </location>
</feature>
<evidence type="ECO:0000259" key="7">
    <source>
        <dbReference type="Pfam" id="PF04054"/>
    </source>
</evidence>
<dbReference type="Gene3D" id="1.25.40.790">
    <property type="match status" value="1"/>
</dbReference>
<evidence type="ECO:0000259" key="8">
    <source>
        <dbReference type="Pfam" id="PF12842"/>
    </source>
</evidence>
<feature type="compositionally biased region" description="Low complexity" evidence="6">
    <location>
        <begin position="113"/>
        <end position="125"/>
    </location>
</feature>
<keyword evidence="5" id="KW-0539">Nucleus</keyword>
<evidence type="ECO:0000313" key="12">
    <source>
        <dbReference type="EMBL" id="KAK5940263.1"/>
    </source>
</evidence>
<feature type="compositionally biased region" description="Polar residues" evidence="6">
    <location>
        <begin position="31"/>
        <end position="44"/>
    </location>
</feature>
<dbReference type="PANTHER" id="PTHR13162">
    <property type="entry name" value="CCR4-NOT TRANSCRIPTION COMPLEX"/>
    <property type="match status" value="1"/>
</dbReference>
<gene>
    <name evidence="12" type="primary">CDC39</name>
    <name evidence="12" type="ORF">PMZ80_007683</name>
</gene>
<name>A0ABR0RJ15_9EURO</name>
<evidence type="ECO:0000256" key="3">
    <source>
        <dbReference type="ARBA" id="ARBA00023015"/>
    </source>
</evidence>
<accession>A0ABR0RJ15</accession>
<dbReference type="Gene3D" id="1.25.40.180">
    <property type="match status" value="1"/>
</dbReference>
<feature type="region of interest" description="Disordered" evidence="6">
    <location>
        <begin position="1487"/>
        <end position="1515"/>
    </location>
</feature>
<feature type="domain" description="CCR4-NOT transcription complex subunit 1" evidence="8">
    <location>
        <begin position="1266"/>
        <end position="1404"/>
    </location>
</feature>
<dbReference type="InterPro" id="IPR032193">
    <property type="entry name" value="CNOT1_TTP_bind"/>
</dbReference>
<dbReference type="PANTHER" id="PTHR13162:SF8">
    <property type="entry name" value="CCR4-NOT TRANSCRIPTION COMPLEX SUBUNIT 1"/>
    <property type="match status" value="1"/>
</dbReference>
<protein>
    <submittedName>
        <fullName evidence="12">CCR4-NOT core subunit cdc39</fullName>
    </submittedName>
</protein>
<keyword evidence="4" id="KW-0804">Transcription</keyword>
<sequence length="2248" mass="252837">MSFDSSSSSTHWNSSIHRASQQSSRLKKDSSSTASGIRSLSPLDTTVTRSTPTTKSIVGRRQDRSANISSRSNLRTPDSSRPTDSPKSSLTPQLTSPRFIATSQGASQHRNNTSSSADSSQGTASPTNSSFQKISVAQLAILLDTNSDRDGPARWDSVKNDRALHLLNSGGQEVFAVFIRKAILLNLTAILAGDQRTRHGTYRLLQAKVEEVRQEPTRAFQIVDAIDAAKEEPLRNIDVVGFVSHFLQDCAAHLILSIAFTSSTRPNIRQEAEHFVAELVTTFAEPSQDLQTSFNSLSSSGLALLSTWFALESSLGRSKRRQIQEKIWTRISSLKGNPIPELDMASQLWKLPERDRSIIDAFKRRGPRSASNSRDINEVVASIQPNASSPTDVAHAILYMLFGQPSQHYDLNEFVSAVKAAQRLRSLDWNSVVKAFDVPDLRLHTDEFMRLMQALRLVAIDNQDFDIQRLWGGQWTHPRTQTSFLRCFFEMNDVSPNQIPGFRSAFQAEEFEKAPHDVRERVNAELETHQCNFYAMKAVFDTILSSDTFPEEDDASSILHAMVSNHLFGFLLSLTHITTPTANWTPSQEKALDSCFRLYLEGQRSDSDLALKALFHQNRDLVESLCRVTFHADPRQTDTIAQKAQQLGWIDFLLQSYHTPLALDVACLLSKQQPDFDLEQWISRAIEPLPRPERALLGNTLWKFLRIKADDEYRSQKTDEAYQSIPLSLPAVFVLLWKVQDLLEDRDQVKAAQCTCLTTYPRLMNYGTESDAVLEQASRGGHKLNPETDVSMSELFGQMYRSEVSIRDMINEMRMYKTSQNPQLQDLFCCIVHGLFDEYGCYGEYPEDALEKTALLFGSIVKFRLLPPIPQEYGLTLIVDAVKGHVADSPMHRFGIEALLQVGDQLVEWPEVCTILAHLPTLQHPEIIQRAREGMVGAQLRGGVAERNGHEDYGLPNGSTDDLVLEAGARGFRSLHADPPAADADYHEPDQKSQEKILFVINNLSKENMESKLGDLREVLKPEHYQWFAAYLVEQRARLELNNQELYNSVLLRLSDSALSSEVLRETYVSLVKIMSARSTMESQVERTHLKNLGAWLGSLTLAQDKPIKHRNIYFMDLLLEGFETQRLTIVIPFTCKVLVQGKDSIVFKPPNPWLMEILGVLLELYQFADLKLNLKFEIEVLCKDLSLDHKKLEPANFIREHQEQQRVEQMTNASVIDGIDEYDLALRGGRLRETFSVAEIMQSLPDLETVLRYPPPSGSQQEQAHVRNVINKAVQRAIEEIIAPVVERSITIASLSTSQLVSKDYLVEGNADSFSDAAREMVKSLAGSLALVTCKEPLRMSIQNYIRQNLEEIGGTFMAEGQILMTVNDNLDVAASLIKDAAELRAVPEMDQVVSAELEERRRFMAENPNGGDFYGQSLNRWSTWIPAPYKMIPGGLNEAQRAVYEEFERRVHGMNAGHIQGASTDSTGRQLPDVLNEALAMPNLSTPAGQPALPHQSPMTQHESRANSAMPQQRMNGLPDSMPPADRISLMIDEVIKATRASPVGGLKHLNKGDPIFQDIRQILMMINTPSHPTIDHVARQTADKITSMLLRQAPQNSTEAEFLAFLLNKLCLVSEAIVREVMRWISAHEDVLLGNAFTVAAFISVGLMESNRVDNVLASAIRERSDIGLRLLRDLMDQTLFNDEPTALRADFVNSIVALYAWLKDDGEHPLASELSDKLKSHGVPEFAVVALNDKAQAKEDQMRYVFKEWSSLFENSAFNEATHTGFLRDLHGSQLINSAEDMVTFLRLSIDNAVEQYEIEAQSFRGSIAAAFSKTDALALLIVLLVKYQGEENGAVKLSKSAYLDSILSLVVLIVHNHQELRGVNFNQRVFTRLFGSILHNYAELRFANSPEHVGFMLAFSKTMQALQPSLIPAFVFGWTTLVSHRVLVEGMLRQGDPECALHYRELAGLMLEYPAYLMEQPRLRQTAEFLMRGVYKNFFVLQNDFSDFLCENHAFFCARVSATEPIVRNVILSAQPFGLVEPNPLTPNLRVERIEDMKKAPNLSTDVARPLAVEGLSLVLTQALRKASEIDGFAKRVTEFLGNEEKNQPSPNKPARDSEMLQSLVVAIGQDALNNTSKFDSNSNHIQLLSKLLNTFEPRQKYILVTSIFDQLRYPNSHTEYFCKVVLNLWGTNNNVSEEQSYLREVIIRVLRERIDPLKPNPWGAVIVFKELSENSSYGFWDTQPFVNEPELRQRLVVAARGH</sequence>
<dbReference type="Pfam" id="PF16417">
    <property type="entry name" value="CNOT1_TTP_bind"/>
    <property type="match status" value="1"/>
</dbReference>